<name>A0A6H5HPY3_9HEMI</name>
<dbReference type="EMBL" id="CADCXU010033792">
    <property type="protein sequence ID" value="CAB0019126.1"/>
    <property type="molecule type" value="Genomic_DNA"/>
</dbReference>
<dbReference type="Proteomes" id="UP000479000">
    <property type="component" value="Unassembled WGS sequence"/>
</dbReference>
<gene>
    <name evidence="2" type="ORF">NTEN_LOCUS22838</name>
</gene>
<protein>
    <submittedName>
        <fullName evidence="2">Uncharacterized protein</fullName>
    </submittedName>
</protein>
<accession>A0A6H5HPY3</accession>
<feature type="region of interest" description="Disordered" evidence="1">
    <location>
        <begin position="1"/>
        <end position="76"/>
    </location>
</feature>
<organism evidence="2 3">
    <name type="scientific">Nesidiocoris tenuis</name>
    <dbReference type="NCBI Taxonomy" id="355587"/>
    <lineage>
        <taxon>Eukaryota</taxon>
        <taxon>Metazoa</taxon>
        <taxon>Ecdysozoa</taxon>
        <taxon>Arthropoda</taxon>
        <taxon>Hexapoda</taxon>
        <taxon>Insecta</taxon>
        <taxon>Pterygota</taxon>
        <taxon>Neoptera</taxon>
        <taxon>Paraneoptera</taxon>
        <taxon>Hemiptera</taxon>
        <taxon>Heteroptera</taxon>
        <taxon>Panheteroptera</taxon>
        <taxon>Cimicomorpha</taxon>
        <taxon>Miridae</taxon>
        <taxon>Dicyphina</taxon>
        <taxon>Nesidiocoris</taxon>
    </lineage>
</organism>
<feature type="compositionally biased region" description="Low complexity" evidence="1">
    <location>
        <begin position="28"/>
        <end position="41"/>
    </location>
</feature>
<reference evidence="2 3" key="1">
    <citation type="submission" date="2020-02" db="EMBL/GenBank/DDBJ databases">
        <authorList>
            <person name="Ferguson B K."/>
        </authorList>
    </citation>
    <scope>NUCLEOTIDE SEQUENCE [LARGE SCALE GENOMIC DNA]</scope>
</reference>
<evidence type="ECO:0000313" key="3">
    <source>
        <dbReference type="Proteomes" id="UP000479000"/>
    </source>
</evidence>
<keyword evidence="3" id="KW-1185">Reference proteome</keyword>
<dbReference type="AlphaFoldDB" id="A0A6H5HPY3"/>
<evidence type="ECO:0000256" key="1">
    <source>
        <dbReference type="SAM" id="MobiDB-lite"/>
    </source>
</evidence>
<evidence type="ECO:0000313" key="2">
    <source>
        <dbReference type="EMBL" id="CAB0019126.1"/>
    </source>
</evidence>
<proteinExistence type="predicted"/>
<sequence>MSRAEGRLQRRSLGGGRGGETELEAWASSTTTTTTTSTTTTAGSRGEPLVARDSHGCQPDGGKFSPPPQLPRHDPNVSMLPFHDIEIADFPYGELHNNIMHIIMITAKSKCLPSIGFHRSFQPVVRKLKLF</sequence>